<name>A0A4R3JQ66_9FIRM</name>
<evidence type="ECO:0000313" key="4">
    <source>
        <dbReference type="Proteomes" id="UP000294613"/>
    </source>
</evidence>
<keyword evidence="5" id="KW-1185">Reference proteome</keyword>
<dbReference type="InterPro" id="IPR013324">
    <property type="entry name" value="RNA_pol_sigma_r3/r4-like"/>
</dbReference>
<evidence type="ECO:0000313" key="2">
    <source>
        <dbReference type="EMBL" id="GBU04593.1"/>
    </source>
</evidence>
<dbReference type="EMBL" id="SLZV01000014">
    <property type="protein sequence ID" value="TCS67822.1"/>
    <property type="molecule type" value="Genomic_DNA"/>
</dbReference>
<dbReference type="SUPFAM" id="SSF88946">
    <property type="entry name" value="Sigma2 domain of RNA polymerase sigma factors"/>
    <property type="match status" value="1"/>
</dbReference>
<accession>A0A4R3JQ66</accession>
<evidence type="ECO:0000313" key="3">
    <source>
        <dbReference type="EMBL" id="TCS67822.1"/>
    </source>
</evidence>
<sequence length="246" mass="28372">MSDRLEFREKLGGILQKAQGAQNVLSVREVEEYFAEDGLSREQMELVCDYLLSQKVAVKGYVKQGGTVTEKTEEQAEEHYTEEEKRYLARYMEEIKTIKAEEAGERQKLFAASIEGDALARGRLIELYLEKVVEAAKEMYHKEVFLGDLIQEGNVSLMLALDELESVEEAHRKIMEEVRAGMQMLIEEQTEVKRRDHTLLEKYTDLDDNIKKLKEETGRDVTIEEVSAFLDMPEEEINDILNLGEQ</sequence>
<proteinExistence type="predicted"/>
<dbReference type="Proteomes" id="UP000702954">
    <property type="component" value="Unassembled WGS sequence"/>
</dbReference>
<dbReference type="InterPro" id="IPR013325">
    <property type="entry name" value="RNA_pol_sigma_r2"/>
</dbReference>
<dbReference type="Proteomes" id="UP000294613">
    <property type="component" value="Unassembled WGS sequence"/>
</dbReference>
<dbReference type="Gene3D" id="1.20.120.1810">
    <property type="match status" value="1"/>
</dbReference>
<dbReference type="GO" id="GO:0006352">
    <property type="term" value="P:DNA-templated transcription initiation"/>
    <property type="evidence" value="ECO:0007669"/>
    <property type="project" value="InterPro"/>
</dbReference>
<feature type="domain" description="RNA polymerase sigma-70 region 3" evidence="1">
    <location>
        <begin position="210"/>
        <end position="245"/>
    </location>
</feature>
<organism evidence="3 4">
    <name type="scientific">Faecalimonas umbilicata</name>
    <dbReference type="NCBI Taxonomy" id="1912855"/>
    <lineage>
        <taxon>Bacteria</taxon>
        <taxon>Bacillati</taxon>
        <taxon>Bacillota</taxon>
        <taxon>Clostridia</taxon>
        <taxon>Lachnospirales</taxon>
        <taxon>Lachnospiraceae</taxon>
        <taxon>Faecalimonas</taxon>
    </lineage>
</organism>
<gene>
    <name evidence="3" type="ORF">EDD74_11455</name>
    <name evidence="2" type="ORF">FAEUMB_11340</name>
</gene>
<dbReference type="InterPro" id="IPR007624">
    <property type="entry name" value="RNA_pol_sigma70_r3"/>
</dbReference>
<reference evidence="3 4" key="2">
    <citation type="submission" date="2019-03" db="EMBL/GenBank/DDBJ databases">
        <title>Genomic Encyclopedia of Type Strains, Phase IV (KMG-IV): sequencing the most valuable type-strain genomes for metagenomic binning, comparative biology and taxonomic classification.</title>
        <authorList>
            <person name="Goeker M."/>
        </authorList>
    </citation>
    <scope>NUCLEOTIDE SEQUENCE [LARGE SCALE GENOMIC DNA]</scope>
    <source>
        <strain evidence="3 4">DSM 103426</strain>
    </source>
</reference>
<dbReference type="SUPFAM" id="SSF88659">
    <property type="entry name" value="Sigma3 and sigma4 domains of RNA polymerase sigma factors"/>
    <property type="match status" value="1"/>
</dbReference>
<dbReference type="Pfam" id="PF04539">
    <property type="entry name" value="Sigma70_r3"/>
    <property type="match status" value="1"/>
</dbReference>
<comment type="caution">
    <text evidence="3">The sequence shown here is derived from an EMBL/GenBank/DDBJ whole genome shotgun (WGS) entry which is preliminary data.</text>
</comment>
<dbReference type="GO" id="GO:0003700">
    <property type="term" value="F:DNA-binding transcription factor activity"/>
    <property type="evidence" value="ECO:0007669"/>
    <property type="project" value="InterPro"/>
</dbReference>
<dbReference type="RefSeq" id="WP_116441438.1">
    <property type="nucleotide sequence ID" value="NZ_BHEO01000005.1"/>
</dbReference>
<dbReference type="EMBL" id="BHEO01000005">
    <property type="protein sequence ID" value="GBU04593.1"/>
    <property type="molecule type" value="Genomic_DNA"/>
</dbReference>
<protein>
    <submittedName>
        <fullName evidence="3">Sigma-70-like protein</fullName>
    </submittedName>
</protein>
<evidence type="ECO:0000313" key="5">
    <source>
        <dbReference type="Proteomes" id="UP000702954"/>
    </source>
</evidence>
<evidence type="ECO:0000259" key="1">
    <source>
        <dbReference type="Pfam" id="PF04539"/>
    </source>
</evidence>
<reference evidence="2 5" key="1">
    <citation type="journal article" date="2018" name="Int. J. Syst. Evol. Microbiol.">
        <title>Draft Genome Sequence of Faecalimonas umbilicata JCM 30896T, an Acetate-Producing Bacterium Isolated from Human Feces.</title>
        <authorList>
            <person name="Sakamoto M."/>
            <person name="Ikeyama N."/>
            <person name="Yuki M."/>
            <person name="Ohkuma M."/>
        </authorList>
    </citation>
    <scope>NUCLEOTIDE SEQUENCE [LARGE SCALE GENOMIC DNA]</scope>
    <source>
        <strain evidence="2 5">EGH7</strain>
    </source>
</reference>
<dbReference type="AlphaFoldDB" id="A0A4R3JQ66"/>